<keyword evidence="6" id="KW-0963">Cytoplasm</keyword>
<keyword evidence="8" id="KW-0436">Ligase</keyword>
<dbReference type="GO" id="GO:0006431">
    <property type="term" value="P:methionyl-tRNA aminoacylation"/>
    <property type="evidence" value="ECO:0007669"/>
    <property type="project" value="InterPro"/>
</dbReference>
<dbReference type="EC" id="6.1.1.10" evidence="4"/>
<dbReference type="GeneID" id="5710126"/>
<feature type="domain" description="TRNA-binding" evidence="16">
    <location>
        <begin position="11"/>
        <end position="114"/>
    </location>
</feature>
<evidence type="ECO:0000256" key="3">
    <source>
        <dbReference type="ARBA" id="ARBA00011738"/>
    </source>
</evidence>
<evidence type="ECO:0000256" key="8">
    <source>
        <dbReference type="ARBA" id="ARBA00022598"/>
    </source>
</evidence>
<evidence type="ECO:0000256" key="10">
    <source>
        <dbReference type="ARBA" id="ARBA00022840"/>
    </source>
</evidence>
<dbReference type="PANTHER" id="PTHR11586:SF37">
    <property type="entry name" value="TRNA-BINDING DOMAIN-CONTAINING PROTEIN"/>
    <property type="match status" value="1"/>
</dbReference>
<keyword evidence="13 17" id="KW-0030">Aminoacyl-tRNA synthetase</keyword>
<gene>
    <name evidence="17" type="ordered locus">Cmaq_0655</name>
</gene>
<evidence type="ECO:0000256" key="7">
    <source>
        <dbReference type="ARBA" id="ARBA00022555"/>
    </source>
</evidence>
<evidence type="ECO:0000256" key="5">
    <source>
        <dbReference type="ARBA" id="ARBA00018753"/>
    </source>
</evidence>
<comment type="subunit">
    <text evidence="3">Homodimer.</text>
</comment>
<dbReference type="OrthoDB" id="30609at2157"/>
<dbReference type="InterPro" id="IPR004495">
    <property type="entry name" value="Met-tRNA-synth_bsu_C"/>
</dbReference>
<keyword evidence="12" id="KW-0648">Protein biosynthesis</keyword>
<evidence type="ECO:0000313" key="17">
    <source>
        <dbReference type="EMBL" id="ABW01495.1"/>
    </source>
</evidence>
<comment type="function">
    <text evidence="1">Is required not only for elongation of protein synthesis but also for the initiation of all mRNA translation through initiator tRNA(fMet) aminoacylation.</text>
</comment>
<keyword evidence="18" id="KW-1185">Reference proteome</keyword>
<evidence type="ECO:0000256" key="2">
    <source>
        <dbReference type="ARBA" id="ARBA00004496"/>
    </source>
</evidence>
<comment type="subcellular location">
    <subcellularLocation>
        <location evidence="2">Cytoplasm</location>
    </subcellularLocation>
</comment>
<evidence type="ECO:0000256" key="1">
    <source>
        <dbReference type="ARBA" id="ARBA00003314"/>
    </source>
</evidence>
<dbReference type="AlphaFoldDB" id="A8MCI9"/>
<protein>
    <recommendedName>
        <fullName evidence="5">Methionine--tRNA ligase</fullName>
        <ecNumber evidence="4">6.1.1.10</ecNumber>
    </recommendedName>
    <alternativeName>
        <fullName evidence="14">Methionyl-tRNA synthetase</fullName>
    </alternativeName>
</protein>
<dbReference type="NCBIfam" id="TIGR00399">
    <property type="entry name" value="metG_C_term"/>
    <property type="match status" value="1"/>
</dbReference>
<dbReference type="EMBL" id="CP000852">
    <property type="protein sequence ID" value="ABW01495.1"/>
    <property type="molecule type" value="Genomic_DNA"/>
</dbReference>
<dbReference type="KEGG" id="cma:Cmaq_0655"/>
<dbReference type="RefSeq" id="WP_012185715.1">
    <property type="nucleotide sequence ID" value="NC_009954.1"/>
</dbReference>
<dbReference type="PANTHER" id="PTHR11586">
    <property type="entry name" value="TRNA-AMINOACYLATION COFACTOR ARC1 FAMILY MEMBER"/>
    <property type="match status" value="1"/>
</dbReference>
<keyword evidence="10" id="KW-0067">ATP-binding</keyword>
<dbReference type="InterPro" id="IPR012340">
    <property type="entry name" value="NA-bd_OB-fold"/>
</dbReference>
<dbReference type="Proteomes" id="UP000001137">
    <property type="component" value="Chromosome"/>
</dbReference>
<accession>A8MCI9</accession>
<dbReference type="Gene3D" id="2.40.50.140">
    <property type="entry name" value="Nucleic acid-binding proteins"/>
    <property type="match status" value="1"/>
</dbReference>
<dbReference type="SUPFAM" id="SSF50249">
    <property type="entry name" value="Nucleic acid-binding proteins"/>
    <property type="match status" value="1"/>
</dbReference>
<evidence type="ECO:0000313" key="18">
    <source>
        <dbReference type="Proteomes" id="UP000001137"/>
    </source>
</evidence>
<dbReference type="PROSITE" id="PS50886">
    <property type="entry name" value="TRBD"/>
    <property type="match status" value="1"/>
</dbReference>
<dbReference type="InterPro" id="IPR051270">
    <property type="entry name" value="Tyrosine-tRNA_ligase_regulator"/>
</dbReference>
<evidence type="ECO:0000256" key="13">
    <source>
        <dbReference type="ARBA" id="ARBA00023146"/>
    </source>
</evidence>
<dbReference type="eggNOG" id="arCOG01136">
    <property type="taxonomic scope" value="Archaea"/>
</dbReference>
<dbReference type="HOGENOM" id="CLU_065946_3_3_2"/>
<dbReference type="FunFam" id="2.40.50.140:FF:000042">
    <property type="entry name" value="Methionine--tRNA ligase"/>
    <property type="match status" value="1"/>
</dbReference>
<evidence type="ECO:0000256" key="6">
    <source>
        <dbReference type="ARBA" id="ARBA00022490"/>
    </source>
</evidence>
<keyword evidence="7" id="KW-0820">tRNA-binding</keyword>
<dbReference type="Pfam" id="PF01588">
    <property type="entry name" value="tRNA_bind"/>
    <property type="match status" value="1"/>
</dbReference>
<keyword evidence="11" id="KW-0694">RNA-binding</keyword>
<evidence type="ECO:0000256" key="15">
    <source>
        <dbReference type="ARBA" id="ARBA00047364"/>
    </source>
</evidence>
<dbReference type="GO" id="GO:0004825">
    <property type="term" value="F:methionine-tRNA ligase activity"/>
    <property type="evidence" value="ECO:0007669"/>
    <property type="project" value="UniProtKB-EC"/>
</dbReference>
<evidence type="ECO:0000256" key="9">
    <source>
        <dbReference type="ARBA" id="ARBA00022741"/>
    </source>
</evidence>
<dbReference type="CDD" id="cd02800">
    <property type="entry name" value="tRNA_bind_EcMetRS_like"/>
    <property type="match status" value="1"/>
</dbReference>
<dbReference type="GO" id="GO:0005737">
    <property type="term" value="C:cytoplasm"/>
    <property type="evidence" value="ECO:0007669"/>
    <property type="project" value="UniProtKB-SubCell"/>
</dbReference>
<evidence type="ECO:0000256" key="14">
    <source>
        <dbReference type="ARBA" id="ARBA00030904"/>
    </source>
</evidence>
<reference evidence="17 18" key="1">
    <citation type="submission" date="2007-10" db="EMBL/GenBank/DDBJ databases">
        <title>Complete sequence of Caldivirga maquilingensis IC-167.</title>
        <authorList>
            <consortium name="US DOE Joint Genome Institute"/>
            <person name="Copeland A."/>
            <person name="Lucas S."/>
            <person name="Lapidus A."/>
            <person name="Barry K."/>
            <person name="Glavina del Rio T."/>
            <person name="Dalin E."/>
            <person name="Tice H."/>
            <person name="Pitluck S."/>
            <person name="Saunders E."/>
            <person name="Brettin T."/>
            <person name="Bruce D."/>
            <person name="Detter J.C."/>
            <person name="Han C."/>
            <person name="Schmutz J."/>
            <person name="Larimer F."/>
            <person name="Land M."/>
            <person name="Hauser L."/>
            <person name="Kyrpides N."/>
            <person name="Ivanova N."/>
            <person name="Biddle J.F."/>
            <person name="Zhang Z."/>
            <person name="Fitz-Gibbon S.T."/>
            <person name="Lowe T.M."/>
            <person name="Saltikov C."/>
            <person name="House C.H."/>
            <person name="Richardson P."/>
        </authorList>
    </citation>
    <scope>NUCLEOTIDE SEQUENCE [LARGE SCALE GENOMIC DNA]</scope>
    <source>
        <strain evidence="18">ATCC 700844 / DSM 13496 / JCM 10307 / IC-167</strain>
    </source>
</reference>
<dbReference type="InterPro" id="IPR002547">
    <property type="entry name" value="tRNA-bd_dom"/>
</dbReference>
<organism evidence="17 18">
    <name type="scientific">Caldivirga maquilingensis (strain ATCC 700844 / DSM 13496 / JCM 10307 / IC-167)</name>
    <dbReference type="NCBI Taxonomy" id="397948"/>
    <lineage>
        <taxon>Archaea</taxon>
        <taxon>Thermoproteota</taxon>
        <taxon>Thermoprotei</taxon>
        <taxon>Thermoproteales</taxon>
        <taxon>Thermoproteaceae</taxon>
        <taxon>Caldivirga</taxon>
    </lineage>
</organism>
<keyword evidence="9" id="KW-0547">Nucleotide-binding</keyword>
<evidence type="ECO:0000256" key="11">
    <source>
        <dbReference type="ARBA" id="ARBA00022884"/>
    </source>
</evidence>
<dbReference type="GO" id="GO:0005524">
    <property type="term" value="F:ATP binding"/>
    <property type="evidence" value="ECO:0007669"/>
    <property type="project" value="UniProtKB-KW"/>
</dbReference>
<evidence type="ECO:0000256" key="4">
    <source>
        <dbReference type="ARBA" id="ARBA00012838"/>
    </source>
</evidence>
<sequence>MAQSERISRDYFAKLDLRVGKVIEAQRIEGSRKLIKLIVDLGVEKRQILAGLAEYYKPEELVGRFIVVVANMEPRVMLGLESQGMLLATCGEKGKPLLLTVQDADDSRIGEKVC</sequence>
<name>A8MCI9_CALMQ</name>
<comment type="catalytic activity">
    <reaction evidence="15">
        <text>tRNA(Met) + L-methionine + ATP = L-methionyl-tRNA(Met) + AMP + diphosphate</text>
        <dbReference type="Rhea" id="RHEA:13481"/>
        <dbReference type="Rhea" id="RHEA-COMP:9667"/>
        <dbReference type="Rhea" id="RHEA-COMP:9698"/>
        <dbReference type="ChEBI" id="CHEBI:30616"/>
        <dbReference type="ChEBI" id="CHEBI:33019"/>
        <dbReference type="ChEBI" id="CHEBI:57844"/>
        <dbReference type="ChEBI" id="CHEBI:78442"/>
        <dbReference type="ChEBI" id="CHEBI:78530"/>
        <dbReference type="ChEBI" id="CHEBI:456215"/>
        <dbReference type="EC" id="6.1.1.10"/>
    </reaction>
</comment>
<dbReference type="STRING" id="397948.Cmaq_0655"/>
<evidence type="ECO:0000256" key="12">
    <source>
        <dbReference type="ARBA" id="ARBA00022917"/>
    </source>
</evidence>
<proteinExistence type="predicted"/>
<evidence type="ECO:0000259" key="16">
    <source>
        <dbReference type="PROSITE" id="PS50886"/>
    </source>
</evidence>
<dbReference type="GO" id="GO:0000049">
    <property type="term" value="F:tRNA binding"/>
    <property type="evidence" value="ECO:0007669"/>
    <property type="project" value="UniProtKB-KW"/>
</dbReference>